<dbReference type="Pfam" id="PF02470">
    <property type="entry name" value="MlaD"/>
    <property type="match status" value="1"/>
</dbReference>
<evidence type="ECO:0000256" key="1">
    <source>
        <dbReference type="SAM" id="Phobius"/>
    </source>
</evidence>
<dbReference type="InterPro" id="IPR052336">
    <property type="entry name" value="MlaD_Phospholipid_Transporter"/>
</dbReference>
<accession>A0A6J7IL17</accession>
<dbReference type="InterPro" id="IPR003399">
    <property type="entry name" value="Mce/MlaD"/>
</dbReference>
<dbReference type="AlphaFoldDB" id="A0A6J7IL17"/>
<keyword evidence="1" id="KW-1133">Transmembrane helix</keyword>
<feature type="transmembrane region" description="Helical" evidence="1">
    <location>
        <begin position="12"/>
        <end position="32"/>
    </location>
</feature>
<keyword evidence="1" id="KW-0812">Transmembrane</keyword>
<evidence type="ECO:0000313" key="3">
    <source>
        <dbReference type="EMBL" id="CAB4931963.1"/>
    </source>
</evidence>
<evidence type="ECO:0000259" key="2">
    <source>
        <dbReference type="Pfam" id="PF02470"/>
    </source>
</evidence>
<feature type="domain" description="Mce/MlaD" evidence="2">
    <location>
        <begin position="42"/>
        <end position="119"/>
    </location>
</feature>
<dbReference type="PANTHER" id="PTHR33371">
    <property type="entry name" value="INTERMEMBRANE PHOSPHOLIPID TRANSPORT SYSTEM BINDING PROTEIN MLAD-RELATED"/>
    <property type="match status" value="1"/>
</dbReference>
<organism evidence="3">
    <name type="scientific">freshwater metagenome</name>
    <dbReference type="NCBI Taxonomy" id="449393"/>
    <lineage>
        <taxon>unclassified sequences</taxon>
        <taxon>metagenomes</taxon>
        <taxon>ecological metagenomes</taxon>
    </lineage>
</organism>
<dbReference type="PANTHER" id="PTHR33371:SF4">
    <property type="entry name" value="INTERMEMBRANE PHOSPHOLIPID TRANSPORT SYSTEM BINDING PROTEIN MLAD"/>
    <property type="match status" value="1"/>
</dbReference>
<protein>
    <submittedName>
        <fullName evidence="3">Unannotated protein</fullName>
    </submittedName>
</protein>
<reference evidence="3" key="1">
    <citation type="submission" date="2020-05" db="EMBL/GenBank/DDBJ databases">
        <authorList>
            <person name="Chiriac C."/>
            <person name="Salcher M."/>
            <person name="Ghai R."/>
            <person name="Kavagutti S V."/>
        </authorList>
    </citation>
    <scope>NUCLEOTIDE SEQUENCE</scope>
</reference>
<gene>
    <name evidence="3" type="ORF">UFOPK3564_02422</name>
</gene>
<keyword evidence="1" id="KW-0472">Membrane</keyword>
<sequence>MIKTRPTVSRLLIMIVFALSSFGALLYLWMAFGGPIPLRPVGYRFNVDVPQSAQLTRQADVRISGVSVGKVVALESLREQDTTRVTIELRAKYAPIPKAARAMLRSKTLLGETYVELAPNRSAGTGALPDNGTLAKGAVESTVELDDVLKTFDPKTRAAFRTWQQAQAGATRGRAQDFSDTLGELPQFTDELEQLSAVLDSQGSAVRQSVSSTADVFSAISRNQGDLRRLITAGSRTFSAIGSRDRALAAIFEELPGFEREFAATMPEVTRLADRGTPVVKRLQPVATELTPSFEALNRLSPDLRALMQRLGPVVTASEAGLPAADRILAGLPPVLDALTPFTRNLNPILRQVGIGRRDLTAFLGNVTAATNATDAAGPKYLRAGAALTPQALAYQSRVFGQTRRNAYVAPGGAAKLAGGLDVLDPTGCTNGDPAQPTGLAPLPAERLLSNVFRAPNGAVARPGCSTQGAFPGFSTLFPRVGADAPAPTVSEDPR</sequence>
<dbReference type="EMBL" id="CAFBMK010000170">
    <property type="protein sequence ID" value="CAB4931963.1"/>
    <property type="molecule type" value="Genomic_DNA"/>
</dbReference>
<name>A0A6J7IL17_9ZZZZ</name>
<proteinExistence type="predicted"/>